<organism evidence="2 3">
    <name type="scientific">Gymnopilus junonius</name>
    <name type="common">Spectacular rustgill mushroom</name>
    <name type="synonym">Gymnopilus spectabilis subsp. junonius</name>
    <dbReference type="NCBI Taxonomy" id="109634"/>
    <lineage>
        <taxon>Eukaryota</taxon>
        <taxon>Fungi</taxon>
        <taxon>Dikarya</taxon>
        <taxon>Basidiomycota</taxon>
        <taxon>Agaricomycotina</taxon>
        <taxon>Agaricomycetes</taxon>
        <taxon>Agaricomycetidae</taxon>
        <taxon>Agaricales</taxon>
        <taxon>Agaricineae</taxon>
        <taxon>Hymenogastraceae</taxon>
        <taxon>Gymnopilus</taxon>
    </lineage>
</organism>
<evidence type="ECO:0000256" key="1">
    <source>
        <dbReference type="SAM" id="MobiDB-lite"/>
    </source>
</evidence>
<keyword evidence="3" id="KW-1185">Reference proteome</keyword>
<gene>
    <name evidence="2" type="ORF">CPB84DRAFT_1786787</name>
</gene>
<accession>A0A9P5TKZ0</accession>
<comment type="caution">
    <text evidence="2">The sequence shown here is derived from an EMBL/GenBank/DDBJ whole genome shotgun (WGS) entry which is preliminary data.</text>
</comment>
<evidence type="ECO:0000313" key="2">
    <source>
        <dbReference type="EMBL" id="KAF8887647.1"/>
    </source>
</evidence>
<sequence length="504" mass="56648">MSASRANQMHLLHPFDTLNPTSCESRENQHSITFPLSPDILRTHLSGNPPGNCVSEISSFTFLPQAVDNLDEQAIVLRSLLQRSSCIQLSFRFVFNADQSLGNITNLRVEDLAYGGGMIDIVNEIILPNIDRLHYLDCLLTPTVYSQLLECLPDSSLLALADVNITFVHLNGQPSSTFGVHSRFTFTRGRSGSNVMNPFPPLTAALPLQPMTNIELGTVCISPDQFMTMMRQSRDTLVKGFFCVTGSTHRLQQHPNPIPHHHHHHHQQQQQQQIRPIQMHSLTSLHLRLINTNHFPTFLLPIYPPALSSLWVEWTDQQHTFEWDAALPSYTHWLSISPSSSNTLEQLLLMDLSISPVLCARIHGGSSSNLPLPDYTQLETLLRAVPKLKSLFLPPGIRVPLPILTQMVNGDLLPHLQSLSLAMLRDPDIVFNMVRSRNRNEGRSSGSARARSHITFLNLMVPSPSPDVRRDLLVKMEGMNLEKGYRLQFLKACRTCLDHCGFGR</sequence>
<evidence type="ECO:0000313" key="3">
    <source>
        <dbReference type="Proteomes" id="UP000724874"/>
    </source>
</evidence>
<feature type="region of interest" description="Disordered" evidence="1">
    <location>
        <begin position="253"/>
        <end position="272"/>
    </location>
</feature>
<reference evidence="2" key="1">
    <citation type="submission" date="2020-11" db="EMBL/GenBank/DDBJ databases">
        <authorList>
            <consortium name="DOE Joint Genome Institute"/>
            <person name="Ahrendt S."/>
            <person name="Riley R."/>
            <person name="Andreopoulos W."/>
            <person name="LaButti K."/>
            <person name="Pangilinan J."/>
            <person name="Ruiz-duenas F.J."/>
            <person name="Barrasa J.M."/>
            <person name="Sanchez-Garcia M."/>
            <person name="Camarero S."/>
            <person name="Miyauchi S."/>
            <person name="Serrano A."/>
            <person name="Linde D."/>
            <person name="Babiker R."/>
            <person name="Drula E."/>
            <person name="Ayuso-Fernandez I."/>
            <person name="Pacheco R."/>
            <person name="Padilla G."/>
            <person name="Ferreira P."/>
            <person name="Barriuso J."/>
            <person name="Kellner H."/>
            <person name="Castanera R."/>
            <person name="Alfaro M."/>
            <person name="Ramirez L."/>
            <person name="Pisabarro A.G."/>
            <person name="Kuo A."/>
            <person name="Tritt A."/>
            <person name="Lipzen A."/>
            <person name="He G."/>
            <person name="Yan M."/>
            <person name="Ng V."/>
            <person name="Cullen D."/>
            <person name="Martin F."/>
            <person name="Rosso M.-N."/>
            <person name="Henrissat B."/>
            <person name="Hibbett D."/>
            <person name="Martinez A.T."/>
            <person name="Grigoriev I.V."/>
        </authorList>
    </citation>
    <scope>NUCLEOTIDE SEQUENCE</scope>
    <source>
        <strain evidence="2">AH 44721</strain>
    </source>
</reference>
<dbReference type="EMBL" id="JADNYJ010000089">
    <property type="protein sequence ID" value="KAF8887647.1"/>
    <property type="molecule type" value="Genomic_DNA"/>
</dbReference>
<name>A0A9P5TKZ0_GYMJU</name>
<dbReference type="AlphaFoldDB" id="A0A9P5TKZ0"/>
<proteinExistence type="predicted"/>
<dbReference type="Proteomes" id="UP000724874">
    <property type="component" value="Unassembled WGS sequence"/>
</dbReference>
<protein>
    <submittedName>
        <fullName evidence="2">Uncharacterized protein</fullName>
    </submittedName>
</protein>